<dbReference type="PROSITE" id="PS51101">
    <property type="entry name" value="PTS_EIIB_TYPE_4"/>
    <property type="match status" value="1"/>
</dbReference>
<dbReference type="InterPro" id="IPR036667">
    <property type="entry name" value="PTS_IIB_sorbose-sp_sf"/>
</dbReference>
<accession>A0ABS6EZZ5</accession>
<evidence type="ECO:0000256" key="7">
    <source>
        <dbReference type="ARBA" id="ARBA00022777"/>
    </source>
</evidence>
<keyword evidence="3" id="KW-0963">Cytoplasm</keyword>
<evidence type="ECO:0000256" key="4">
    <source>
        <dbReference type="ARBA" id="ARBA00022597"/>
    </source>
</evidence>
<dbReference type="RefSeq" id="WP_032122391.1">
    <property type="nucleotide sequence ID" value="NZ_JAHLQL010000001.1"/>
</dbReference>
<feature type="domain" description="PTS EIIB type-4" evidence="8">
    <location>
        <begin position="1"/>
        <end position="163"/>
    </location>
</feature>
<sequence length="163" mass="18226">MIVKIRIDDRLLHGQVAYSWKSALSYDAIVIASDDAANDEIRKVALKLCCPDGVKLAIRSIKDAATLLKNPKLASMKVFVVCPNPKSVYDLLQLIEERATVNLGGMQMEPNKILFSPAVYVNKEDIEYLDKIVESGIVLEVQEVPSKSVKEYKSLRNKVDFSK</sequence>
<evidence type="ECO:0000256" key="2">
    <source>
        <dbReference type="ARBA" id="ARBA00022448"/>
    </source>
</evidence>
<dbReference type="Gene3D" id="3.40.35.10">
    <property type="entry name" value="Phosphotransferase system, sorbose subfamily IIB component"/>
    <property type="match status" value="1"/>
</dbReference>
<keyword evidence="10" id="KW-1185">Reference proteome</keyword>
<proteinExistence type="predicted"/>
<keyword evidence="2" id="KW-0813">Transport</keyword>
<dbReference type="EMBL" id="JAHLQL010000001">
    <property type="protein sequence ID" value="MBU5591558.1"/>
    <property type="molecule type" value="Genomic_DNA"/>
</dbReference>
<evidence type="ECO:0000256" key="5">
    <source>
        <dbReference type="ARBA" id="ARBA00022679"/>
    </source>
</evidence>
<dbReference type="SUPFAM" id="SSF52728">
    <property type="entry name" value="PTS IIb component"/>
    <property type="match status" value="1"/>
</dbReference>
<reference evidence="9 10" key="1">
    <citation type="submission" date="2021-06" db="EMBL/GenBank/DDBJ databases">
        <authorList>
            <person name="Sun Q."/>
            <person name="Li D."/>
        </authorList>
    </citation>
    <scope>NUCLEOTIDE SEQUENCE [LARGE SCALE GENOMIC DNA]</scope>
    <source>
        <strain evidence="9 10">MSJ-4</strain>
    </source>
</reference>
<dbReference type="InterPro" id="IPR004720">
    <property type="entry name" value="PTS_IIB_sorbose-sp"/>
</dbReference>
<comment type="subcellular location">
    <subcellularLocation>
        <location evidence="1">Cytoplasm</location>
    </subcellularLocation>
</comment>
<organism evidence="9 10">
    <name type="scientific">Clostridium simiarum</name>
    <dbReference type="NCBI Taxonomy" id="2841506"/>
    <lineage>
        <taxon>Bacteria</taxon>
        <taxon>Bacillati</taxon>
        <taxon>Bacillota</taxon>
        <taxon>Clostridia</taxon>
        <taxon>Eubacteriales</taxon>
        <taxon>Clostridiaceae</taxon>
        <taxon>Clostridium</taxon>
    </lineage>
</organism>
<name>A0ABS6EZZ5_9CLOT</name>
<comment type="caution">
    <text evidence="9">The sequence shown here is derived from an EMBL/GenBank/DDBJ whole genome shotgun (WGS) entry which is preliminary data.</text>
</comment>
<dbReference type="Proteomes" id="UP000736583">
    <property type="component" value="Unassembled WGS sequence"/>
</dbReference>
<gene>
    <name evidence="9" type="ORF">KQI89_07255</name>
</gene>
<dbReference type="Pfam" id="PF03830">
    <property type="entry name" value="PTSIIB_sorb"/>
    <property type="match status" value="1"/>
</dbReference>
<evidence type="ECO:0000313" key="9">
    <source>
        <dbReference type="EMBL" id="MBU5591558.1"/>
    </source>
</evidence>
<keyword evidence="6" id="KW-0598">Phosphotransferase system</keyword>
<evidence type="ECO:0000256" key="1">
    <source>
        <dbReference type="ARBA" id="ARBA00004496"/>
    </source>
</evidence>
<keyword evidence="5" id="KW-0808">Transferase</keyword>
<protein>
    <submittedName>
        <fullName evidence="9">PTS sugar transporter subunit IIB</fullName>
    </submittedName>
</protein>
<evidence type="ECO:0000256" key="6">
    <source>
        <dbReference type="ARBA" id="ARBA00022683"/>
    </source>
</evidence>
<keyword evidence="4 9" id="KW-0762">Sugar transport</keyword>
<evidence type="ECO:0000259" key="8">
    <source>
        <dbReference type="PROSITE" id="PS51101"/>
    </source>
</evidence>
<evidence type="ECO:0000313" key="10">
    <source>
        <dbReference type="Proteomes" id="UP000736583"/>
    </source>
</evidence>
<keyword evidence="7" id="KW-0418">Kinase</keyword>
<evidence type="ECO:0000256" key="3">
    <source>
        <dbReference type="ARBA" id="ARBA00022490"/>
    </source>
</evidence>